<evidence type="ECO:0000256" key="4">
    <source>
        <dbReference type="ARBA" id="ARBA00023242"/>
    </source>
</evidence>
<feature type="region of interest" description="Disordered" evidence="5">
    <location>
        <begin position="236"/>
        <end position="292"/>
    </location>
</feature>
<dbReference type="Pfam" id="PF08610">
    <property type="entry name" value="Pex16"/>
    <property type="match status" value="1"/>
</dbReference>
<dbReference type="InterPro" id="IPR013882">
    <property type="entry name" value="Ctp1_C"/>
</dbReference>
<organism evidence="7 8">
    <name type="scientific">Aspergillus wentii DTO 134E9</name>
    <dbReference type="NCBI Taxonomy" id="1073089"/>
    <lineage>
        <taxon>Eukaryota</taxon>
        <taxon>Fungi</taxon>
        <taxon>Dikarya</taxon>
        <taxon>Ascomycota</taxon>
        <taxon>Pezizomycotina</taxon>
        <taxon>Eurotiomycetes</taxon>
        <taxon>Eurotiomycetidae</taxon>
        <taxon>Eurotiales</taxon>
        <taxon>Aspergillaceae</taxon>
        <taxon>Aspergillus</taxon>
        <taxon>Aspergillus subgen. Cremei</taxon>
    </lineage>
</organism>
<dbReference type="GO" id="GO:0005634">
    <property type="term" value="C:nucleus"/>
    <property type="evidence" value="ECO:0007669"/>
    <property type="project" value="UniProtKB-SubCell"/>
</dbReference>
<feature type="region of interest" description="Disordered" evidence="5">
    <location>
        <begin position="512"/>
        <end position="541"/>
    </location>
</feature>
<protein>
    <recommendedName>
        <fullName evidence="6">DNA endonuclease activator Ctp1 C-terminal domain-containing protein</fullName>
    </recommendedName>
</protein>
<dbReference type="GO" id="GO:0007031">
    <property type="term" value="P:peroxisome organization"/>
    <property type="evidence" value="ECO:0007669"/>
    <property type="project" value="TreeGrafter"/>
</dbReference>
<evidence type="ECO:0000256" key="5">
    <source>
        <dbReference type="SAM" id="MobiDB-lite"/>
    </source>
</evidence>
<keyword evidence="3" id="KW-0227">DNA damage</keyword>
<evidence type="ECO:0000313" key="7">
    <source>
        <dbReference type="EMBL" id="OJJ30731.1"/>
    </source>
</evidence>
<dbReference type="STRING" id="1073089.A0A1L9R736"/>
<dbReference type="EMBL" id="KV878217">
    <property type="protein sequence ID" value="OJJ30731.1"/>
    <property type="molecule type" value="Genomic_DNA"/>
</dbReference>
<feature type="compositionally biased region" description="Polar residues" evidence="5">
    <location>
        <begin position="273"/>
        <end position="282"/>
    </location>
</feature>
<reference evidence="8" key="1">
    <citation type="journal article" date="2017" name="Genome Biol.">
        <title>Comparative genomics reveals high biological diversity and specific adaptations in the industrially and medically important fungal genus Aspergillus.</title>
        <authorList>
            <person name="de Vries R.P."/>
            <person name="Riley R."/>
            <person name="Wiebenga A."/>
            <person name="Aguilar-Osorio G."/>
            <person name="Amillis S."/>
            <person name="Uchima C.A."/>
            <person name="Anderluh G."/>
            <person name="Asadollahi M."/>
            <person name="Askin M."/>
            <person name="Barry K."/>
            <person name="Battaglia E."/>
            <person name="Bayram O."/>
            <person name="Benocci T."/>
            <person name="Braus-Stromeyer S.A."/>
            <person name="Caldana C."/>
            <person name="Canovas D."/>
            <person name="Cerqueira G.C."/>
            <person name="Chen F."/>
            <person name="Chen W."/>
            <person name="Choi C."/>
            <person name="Clum A."/>
            <person name="Dos Santos R.A."/>
            <person name="Damasio A.R."/>
            <person name="Diallinas G."/>
            <person name="Emri T."/>
            <person name="Fekete E."/>
            <person name="Flipphi M."/>
            <person name="Freyberg S."/>
            <person name="Gallo A."/>
            <person name="Gournas C."/>
            <person name="Habgood R."/>
            <person name="Hainaut M."/>
            <person name="Harispe M.L."/>
            <person name="Henrissat B."/>
            <person name="Hilden K.S."/>
            <person name="Hope R."/>
            <person name="Hossain A."/>
            <person name="Karabika E."/>
            <person name="Karaffa L."/>
            <person name="Karanyi Z."/>
            <person name="Krasevec N."/>
            <person name="Kuo A."/>
            <person name="Kusch H."/>
            <person name="LaButti K."/>
            <person name="Lagendijk E.L."/>
            <person name="Lapidus A."/>
            <person name="Levasseur A."/>
            <person name="Lindquist E."/>
            <person name="Lipzen A."/>
            <person name="Logrieco A.F."/>
            <person name="MacCabe A."/>
            <person name="Maekelae M.R."/>
            <person name="Malavazi I."/>
            <person name="Melin P."/>
            <person name="Meyer V."/>
            <person name="Mielnichuk N."/>
            <person name="Miskei M."/>
            <person name="Molnar A.P."/>
            <person name="Mule G."/>
            <person name="Ngan C.Y."/>
            <person name="Orejas M."/>
            <person name="Orosz E."/>
            <person name="Ouedraogo J.P."/>
            <person name="Overkamp K.M."/>
            <person name="Park H.-S."/>
            <person name="Perrone G."/>
            <person name="Piumi F."/>
            <person name="Punt P.J."/>
            <person name="Ram A.F."/>
            <person name="Ramon A."/>
            <person name="Rauscher S."/>
            <person name="Record E."/>
            <person name="Riano-Pachon D.M."/>
            <person name="Robert V."/>
            <person name="Roehrig J."/>
            <person name="Ruller R."/>
            <person name="Salamov A."/>
            <person name="Salih N.S."/>
            <person name="Samson R.A."/>
            <person name="Sandor E."/>
            <person name="Sanguinetti M."/>
            <person name="Schuetze T."/>
            <person name="Sepcic K."/>
            <person name="Shelest E."/>
            <person name="Sherlock G."/>
            <person name="Sophianopoulou V."/>
            <person name="Squina F.M."/>
            <person name="Sun H."/>
            <person name="Susca A."/>
            <person name="Todd R.B."/>
            <person name="Tsang A."/>
            <person name="Unkles S.E."/>
            <person name="van de Wiele N."/>
            <person name="van Rossen-Uffink D."/>
            <person name="Oliveira J.V."/>
            <person name="Vesth T.C."/>
            <person name="Visser J."/>
            <person name="Yu J.-H."/>
            <person name="Zhou M."/>
            <person name="Andersen M.R."/>
            <person name="Archer D.B."/>
            <person name="Baker S.E."/>
            <person name="Benoit I."/>
            <person name="Brakhage A.A."/>
            <person name="Braus G.H."/>
            <person name="Fischer R."/>
            <person name="Frisvad J.C."/>
            <person name="Goldman G.H."/>
            <person name="Houbraken J."/>
            <person name="Oakley B."/>
            <person name="Pocsi I."/>
            <person name="Scazzocchio C."/>
            <person name="Seiboth B."/>
            <person name="vanKuyk P.A."/>
            <person name="Wortman J."/>
            <person name="Dyer P.S."/>
            <person name="Grigoriev I.V."/>
        </authorList>
    </citation>
    <scope>NUCLEOTIDE SEQUENCE [LARGE SCALE GENOMIC DNA]</scope>
    <source>
        <strain evidence="8">DTO 134E9</strain>
    </source>
</reference>
<name>A0A1L9R736_ASPWE</name>
<feature type="region of interest" description="Disordered" evidence="5">
    <location>
        <begin position="327"/>
        <end position="376"/>
    </location>
</feature>
<dbReference type="GeneID" id="63744903"/>
<dbReference type="PANTHER" id="PTHR13299">
    <property type="entry name" value="PEROXISOMAL MEMBRANE PROTEIN PEX16"/>
    <property type="match status" value="1"/>
</dbReference>
<feature type="region of interest" description="Disordered" evidence="5">
    <location>
        <begin position="186"/>
        <end position="222"/>
    </location>
</feature>
<dbReference type="GO" id="GO:0006281">
    <property type="term" value="P:DNA repair"/>
    <property type="evidence" value="ECO:0007669"/>
    <property type="project" value="InterPro"/>
</dbReference>
<sequence length="1133" mass="128931">MEILRQLHTSVAQTFETSFDDAYQRLNSELAVCDARVKKAEEKVKLANDTQIITTTRAGELEYENSVLRDELSSFEIDPKIVDFYDCIEEKYAPRNIPELYERDGVEGDEPDTKEQNKALRMKYKDLYRETRTLLETSGKLRKQIKKQKQKLEQWQGFLNGEEFSTTLLDGTSVKFRRLHGTNSKNRVQLSDSEPRFSVLEPSSSVGQKKGPKAKTEISNGNRQVQLLYTESDLISTQSTASSESEEAISTDHPSGASIVPVPRTLKRKRSSSPEFASQNGALETGRSEEPVVIKSKDLSSSPLQNPWQYCVPTGTQNLDDIGSTVETPRKKKGSGFDQHHAGAFTGSGSVPIRGPQQNHRNDRQYASDKGLSQHTTLLQPIDSNLRTANYPGSRADMKPKRNMERVTRHAIPLIAEDGDESCPGAKAIKKLDKSLSNSMDQAISSVTGRPVQSRLLDLLERPLPSKPPLKIPKIPGVSIDFGGQRLRASAPVSPEKTTTTTTTTWTCAADASDSASKMKSPQERQNTPQQSDVRSNDQPYRTLPRHRLKLSHFKINSENNQGLDFAFDTVVRRKDERKFVSGCTRPDCCGDKFRAMVRLGGLPTRANGYCQDEKDQMILEDYMGDEKNLIHKSSVREREDLLQEAKAKRLANDFGKHRHNHQRPRTPPGFWRADMPSTQELDDDHEEAHKLESERIMERYKEATRPEGLWKFADEDKHYSWESHQSQHQYNLLWCALSLKWYLCGYALFHMESAQKANSLIPAALLQPSKWLPLYEDFVTKNASSVGQVESALRSLTYIIPGRYRDSEISSECVHSGVQLLSLYHDSLVSRVISRLPPSIHRQTPTPHSRYTKYWTSRSPFYHKVALTLQMIQYTELLWEMIARRRGEKIHWRVVIFIEAAKAICRLLLLRLTKSRPLVSPPLPEREVDPRSAEEENSDWNGMQIPVSERSSDLSWTMPRTGLSLPSLPDVNDVSNYLISKVLTADDIKPPNALLHRVTGQGQLAEVLYILRPVVYALAMQKWSGDKRSWRPWLIGFGMEYGCRQLAKSDFRDRVAGGLRGLTGLERGELRKRGWAMGWWLMRGAFYEKITKSWLKYLTGKMKGKPLIDLVGSVVEDYEYLWDNYYFPTATL</sequence>
<feature type="domain" description="DNA endonuclease activator Ctp1 C-terminal" evidence="6">
    <location>
        <begin position="567"/>
        <end position="681"/>
    </location>
</feature>
<evidence type="ECO:0000256" key="3">
    <source>
        <dbReference type="ARBA" id="ARBA00022763"/>
    </source>
</evidence>
<comment type="subcellular location">
    <subcellularLocation>
        <location evidence="1">Nucleus</location>
    </subcellularLocation>
</comment>
<evidence type="ECO:0000259" key="6">
    <source>
        <dbReference type="Pfam" id="PF08573"/>
    </source>
</evidence>
<gene>
    <name evidence="7" type="ORF">ASPWEDRAFT_121192</name>
</gene>
<dbReference type="PANTHER" id="PTHR13299:SF0">
    <property type="entry name" value="PEROXISOMAL MEMBRANE PROTEIN PEX16"/>
    <property type="match status" value="1"/>
</dbReference>
<evidence type="ECO:0000256" key="2">
    <source>
        <dbReference type="ARBA" id="ARBA00009505"/>
    </source>
</evidence>
<dbReference type="VEuPathDB" id="FungiDB:ASPWEDRAFT_121192"/>
<dbReference type="RefSeq" id="XP_040684408.1">
    <property type="nucleotide sequence ID" value="XM_040829055.1"/>
</dbReference>
<dbReference type="Pfam" id="PF08573">
    <property type="entry name" value="SAE2"/>
    <property type="match status" value="1"/>
</dbReference>
<evidence type="ECO:0000313" key="8">
    <source>
        <dbReference type="Proteomes" id="UP000184383"/>
    </source>
</evidence>
<accession>A0A1L9R736</accession>
<dbReference type="GO" id="GO:0005778">
    <property type="term" value="C:peroxisomal membrane"/>
    <property type="evidence" value="ECO:0007669"/>
    <property type="project" value="TreeGrafter"/>
</dbReference>
<evidence type="ECO:0000256" key="1">
    <source>
        <dbReference type="ARBA" id="ARBA00004123"/>
    </source>
</evidence>
<dbReference type="OrthoDB" id="2021143at2759"/>
<comment type="similarity">
    <text evidence="2">Belongs to the peroxin-16 family.</text>
</comment>
<dbReference type="AlphaFoldDB" id="A0A1L9R736"/>
<feature type="compositionally biased region" description="Polar residues" evidence="5">
    <location>
        <begin position="524"/>
        <end position="540"/>
    </location>
</feature>
<dbReference type="Proteomes" id="UP000184383">
    <property type="component" value="Unassembled WGS sequence"/>
</dbReference>
<keyword evidence="4" id="KW-0539">Nucleus</keyword>
<proteinExistence type="inferred from homology"/>
<dbReference type="InterPro" id="IPR013919">
    <property type="entry name" value="Pex16"/>
</dbReference>
<keyword evidence="8" id="KW-1185">Reference proteome</keyword>